<evidence type="ECO:0000259" key="7">
    <source>
        <dbReference type="SMART" id="SM01329"/>
    </source>
</evidence>
<sequence length="345" mass="37797">MNNVSLCMEYRIALLPGDGIGPEIVANSKKILSKLVENYALNLQITEVEAGDSALAKYGDPLPKQTLDIINKSHIILKGPVGESAMDVVVKLRQMYDMYANIRPAKSLPNVPNKYGNVDILIVRENTEDLYKGFEFMLSDDTSIGIKVITKKASERIVKVALKYALERNKKITCVHKANVMRITDGLFSRVCKEILKGSEVKFEEMYVDAAAANLVRDPSRFDVIVTTNVYGDILSDEAAQIAGSLGLAPSANIGDSKALFEPVHGAAFDIAGKNIANPTAFLLSVSMMLDYIYSLSKEIKYKHASNALQNAIYEVYKEGKTLTPDIGGSAKLTDFIDAIYSKIA</sequence>
<keyword evidence="3" id="KW-0479">Metal-binding</keyword>
<gene>
    <name evidence="8" type="ordered locus">Ahos_0841</name>
</gene>
<dbReference type="Proteomes" id="UP000008458">
    <property type="component" value="Chromosome"/>
</dbReference>
<dbReference type="KEGG" id="aho:Ahos_0841"/>
<keyword evidence="9" id="KW-1185">Reference proteome</keyword>
<dbReference type="EMBL" id="CP002535">
    <property type="protein sequence ID" value="AEE93727.1"/>
    <property type="molecule type" value="Genomic_DNA"/>
</dbReference>
<dbReference type="PANTHER" id="PTHR11835:SF34">
    <property type="entry name" value="ISOCITRATE DEHYDROGENASE [NAD] SUBUNIT ALPHA, MITOCHONDRIAL"/>
    <property type="match status" value="1"/>
</dbReference>
<dbReference type="GO" id="GO:0051287">
    <property type="term" value="F:NAD binding"/>
    <property type="evidence" value="ECO:0007669"/>
    <property type="project" value="InterPro"/>
</dbReference>
<evidence type="ECO:0000256" key="2">
    <source>
        <dbReference type="ARBA" id="ARBA00007769"/>
    </source>
</evidence>
<comment type="cofactor">
    <cofactor evidence="1">
        <name>Mg(2+)</name>
        <dbReference type="ChEBI" id="CHEBI:18420"/>
    </cofactor>
</comment>
<evidence type="ECO:0000313" key="9">
    <source>
        <dbReference type="Proteomes" id="UP000008458"/>
    </source>
</evidence>
<reference key="2">
    <citation type="journal article" date="2011" name="Extremophiles">
        <title>Genomic analyses of Acidianus hospitalis W1 a host for studying crenarchaeal virus and plasmid life cycles.</title>
        <authorList>
            <person name="You X.Y."/>
            <person name="Liu C."/>
            <person name="Wang S.Y."/>
            <person name="Jiang C.Y."/>
            <person name="Shah S.A."/>
            <person name="Prangishvili D."/>
            <person name="Liu S.J."/>
            <person name="Garrett R.A."/>
        </authorList>
    </citation>
    <scope>NUCLEOTIDE SEQUENCE</scope>
    <source>
        <strain>W1</strain>
    </source>
</reference>
<dbReference type="FunFam" id="3.40.718.10:FF:000019">
    <property type="entry name" value="Homoisocitrate dehydrogenase"/>
    <property type="match status" value="1"/>
</dbReference>
<dbReference type="GO" id="GO:0019298">
    <property type="term" value="P:coenzyme B biosynthetic process"/>
    <property type="evidence" value="ECO:0007669"/>
    <property type="project" value="UniProtKB-ARBA"/>
</dbReference>
<dbReference type="InterPro" id="IPR019818">
    <property type="entry name" value="IsoCit/isopropylmalate_DH_CS"/>
</dbReference>
<dbReference type="Pfam" id="PF00180">
    <property type="entry name" value="Iso_dh"/>
    <property type="match status" value="1"/>
</dbReference>
<dbReference type="NCBIfam" id="TIGR02088">
    <property type="entry name" value="LEU3_arch"/>
    <property type="match status" value="1"/>
</dbReference>
<dbReference type="AlphaFoldDB" id="F4B8C8"/>
<proteinExistence type="inferred from homology"/>
<dbReference type="PROSITE" id="PS00470">
    <property type="entry name" value="IDH_IMDH"/>
    <property type="match status" value="1"/>
</dbReference>
<dbReference type="InterPro" id="IPR024084">
    <property type="entry name" value="IsoPropMal-DH-like_dom"/>
</dbReference>
<dbReference type="InterPro" id="IPR011828">
    <property type="entry name" value="LEU3_arc"/>
</dbReference>
<dbReference type="SMART" id="SM01329">
    <property type="entry name" value="Iso_dh"/>
    <property type="match status" value="1"/>
</dbReference>
<dbReference type="GO" id="GO:0006099">
    <property type="term" value="P:tricarboxylic acid cycle"/>
    <property type="evidence" value="ECO:0007669"/>
    <property type="project" value="TreeGrafter"/>
</dbReference>
<dbReference type="eggNOG" id="arCOG01163">
    <property type="taxonomic scope" value="Archaea"/>
</dbReference>
<keyword evidence="6" id="KW-0520">NAD</keyword>
<evidence type="ECO:0000256" key="6">
    <source>
        <dbReference type="ARBA" id="ARBA00023027"/>
    </source>
</evidence>
<evidence type="ECO:0000256" key="4">
    <source>
        <dbReference type="ARBA" id="ARBA00022842"/>
    </source>
</evidence>
<dbReference type="GO" id="GO:0004449">
    <property type="term" value="F:isocitrate dehydrogenase (NAD+) activity"/>
    <property type="evidence" value="ECO:0007669"/>
    <property type="project" value="TreeGrafter"/>
</dbReference>
<keyword evidence="4" id="KW-0460">Magnesium</keyword>
<accession>F4B8C8</accession>
<dbReference type="GO" id="GO:0006102">
    <property type="term" value="P:isocitrate metabolic process"/>
    <property type="evidence" value="ECO:0007669"/>
    <property type="project" value="TreeGrafter"/>
</dbReference>
<organism evidence="8 9">
    <name type="scientific">Acidianus hospitalis (strain W1)</name>
    <dbReference type="NCBI Taxonomy" id="933801"/>
    <lineage>
        <taxon>Archaea</taxon>
        <taxon>Thermoproteota</taxon>
        <taxon>Thermoprotei</taxon>
        <taxon>Sulfolobales</taxon>
        <taxon>Sulfolobaceae</taxon>
        <taxon>Acidianus</taxon>
    </lineage>
</organism>
<dbReference type="GO" id="GO:0003862">
    <property type="term" value="F:3-isopropylmalate dehydrogenase activity"/>
    <property type="evidence" value="ECO:0007669"/>
    <property type="project" value="InterPro"/>
</dbReference>
<protein>
    <submittedName>
        <fullName evidence="8">Isopropylmalate/isohomocitrate dehydrogenase</fullName>
    </submittedName>
</protein>
<evidence type="ECO:0000256" key="1">
    <source>
        <dbReference type="ARBA" id="ARBA00001946"/>
    </source>
</evidence>
<dbReference type="HOGENOM" id="CLU_031953_0_3_2"/>
<dbReference type="PANTHER" id="PTHR11835">
    <property type="entry name" value="DECARBOXYLATING DEHYDROGENASES-ISOCITRATE, ISOPROPYLMALATE, TARTRATE"/>
    <property type="match status" value="1"/>
</dbReference>
<dbReference type="STRING" id="933801.Ahos_0841"/>
<dbReference type="GO" id="GO:0000287">
    <property type="term" value="F:magnesium ion binding"/>
    <property type="evidence" value="ECO:0007669"/>
    <property type="project" value="InterPro"/>
</dbReference>
<dbReference type="GO" id="GO:0009098">
    <property type="term" value="P:L-leucine biosynthetic process"/>
    <property type="evidence" value="ECO:0007669"/>
    <property type="project" value="InterPro"/>
</dbReference>
<evidence type="ECO:0000313" key="8">
    <source>
        <dbReference type="EMBL" id="AEE93727.1"/>
    </source>
</evidence>
<comment type="similarity">
    <text evidence="2">Belongs to the isocitrate and isopropylmalate dehydrogenases family.</text>
</comment>
<evidence type="ECO:0000256" key="3">
    <source>
        <dbReference type="ARBA" id="ARBA00022723"/>
    </source>
</evidence>
<feature type="domain" description="Isopropylmalate dehydrogenase-like" evidence="7">
    <location>
        <begin position="11"/>
        <end position="340"/>
    </location>
</feature>
<evidence type="ECO:0000256" key="5">
    <source>
        <dbReference type="ARBA" id="ARBA00023002"/>
    </source>
</evidence>
<keyword evidence="5" id="KW-0560">Oxidoreductase</keyword>
<dbReference type="SUPFAM" id="SSF53659">
    <property type="entry name" value="Isocitrate/Isopropylmalate dehydrogenase-like"/>
    <property type="match status" value="1"/>
</dbReference>
<name>F4B8C8_ACIHW</name>
<dbReference type="Gene3D" id="3.40.718.10">
    <property type="entry name" value="Isopropylmalate Dehydrogenase"/>
    <property type="match status" value="1"/>
</dbReference>
<reference evidence="8 9" key="1">
    <citation type="journal article" date="2011" name="Extremophiles">
        <title>Genomic analysis of Acidianus hospitalis W1 a host for studying crenarchaeal virus and plasmid life cycles.</title>
        <authorList>
            <person name="You X.Y."/>
            <person name="Liu C."/>
            <person name="Wang S.Y."/>
            <person name="Jiang C.Y."/>
            <person name="Shah S.A."/>
            <person name="Prangishvili D."/>
            <person name="She Q."/>
            <person name="Liu S.J."/>
            <person name="Garrett R.A."/>
        </authorList>
    </citation>
    <scope>NUCLEOTIDE SEQUENCE [LARGE SCALE GENOMIC DNA]</scope>
    <source>
        <strain evidence="8 9">W1</strain>
    </source>
</reference>